<feature type="region of interest" description="Disordered" evidence="2">
    <location>
        <begin position="28"/>
        <end position="68"/>
    </location>
</feature>
<evidence type="ECO:0000256" key="3">
    <source>
        <dbReference type="SAM" id="SignalP"/>
    </source>
</evidence>
<dbReference type="PANTHER" id="PTHR21240:SF28">
    <property type="entry name" value="ISO-OROTATE DECARBOXYLASE (EUROFUNG)"/>
    <property type="match status" value="1"/>
</dbReference>
<evidence type="ECO:0000313" key="5">
    <source>
        <dbReference type="EMBL" id="MEK9500050.1"/>
    </source>
</evidence>
<accession>A0ABU9E7X5</accession>
<reference evidence="5 6" key="1">
    <citation type="submission" date="2024-02" db="EMBL/GenBank/DDBJ databases">
        <title>A novel Gemmatimonadota bacterium.</title>
        <authorList>
            <person name="Du Z.-J."/>
            <person name="Ye Y.-Q."/>
        </authorList>
    </citation>
    <scope>NUCLEOTIDE SEQUENCE [LARGE SCALE GENOMIC DNA]</scope>
    <source>
        <strain evidence="5 6">DH-20</strain>
    </source>
</reference>
<feature type="compositionally biased region" description="Low complexity" evidence="2">
    <location>
        <begin position="28"/>
        <end position="45"/>
    </location>
</feature>
<evidence type="ECO:0000256" key="2">
    <source>
        <dbReference type="SAM" id="MobiDB-lite"/>
    </source>
</evidence>
<sequence>MRIKHLVVGSALACVATALACAEPSGQEPEAQAAAPGPQQQASSETYSEYRPGTTEVRPGQWRAPEFDPPSILDYKPNPMLVTEENLVTSAKFPVIDIHSHQRATEENMEELVAEMDELNVQVLVNLSGGSGDELRERVETVRNGPYPDRFRLFANVDFGGVGPGWGEQAAEQLRQDVEAGAIGLKVFKSLGMTNLKLDGTRLQVDDPELDPVWAMAGELDIPVLIHTAEPPAFFEEPDYSNERWLELALFPSRRNFRPDQVDFETLLQERDRMMLKHPDTKFIAAHFGYHAHDLQRGAEVLDSIPNLYLDLSAVLYDFGRQPRAAREFFIEYQDRLIFGKDAYQPREFPYYWRVFETADEYFDYYRDYHAYWKLYGMDLPDDVLRKIYYENALAVTPGLPTSAYGG</sequence>
<gene>
    <name evidence="5" type="ORF">WI372_03500</name>
</gene>
<feature type="signal peptide" evidence="3">
    <location>
        <begin position="1"/>
        <end position="20"/>
    </location>
</feature>
<dbReference type="RefSeq" id="WP_405277721.1">
    <property type="nucleotide sequence ID" value="NZ_JBBHLI010000001.1"/>
</dbReference>
<dbReference type="Pfam" id="PF04909">
    <property type="entry name" value="Amidohydro_2"/>
    <property type="match status" value="1"/>
</dbReference>
<dbReference type="Proteomes" id="UP001484239">
    <property type="component" value="Unassembled WGS sequence"/>
</dbReference>
<dbReference type="Gene3D" id="3.20.20.140">
    <property type="entry name" value="Metal-dependent hydrolases"/>
    <property type="match status" value="1"/>
</dbReference>
<dbReference type="InterPro" id="IPR032465">
    <property type="entry name" value="ACMSD"/>
</dbReference>
<evidence type="ECO:0000313" key="6">
    <source>
        <dbReference type="Proteomes" id="UP001484239"/>
    </source>
</evidence>
<dbReference type="InterPro" id="IPR006680">
    <property type="entry name" value="Amidohydro-rel"/>
</dbReference>
<comment type="caution">
    <text evidence="5">The sequence shown here is derived from an EMBL/GenBank/DDBJ whole genome shotgun (WGS) entry which is preliminary data.</text>
</comment>
<protein>
    <submittedName>
        <fullName evidence="5">Amidohydrolase family protein</fullName>
    </submittedName>
</protein>
<dbReference type="SUPFAM" id="SSF51556">
    <property type="entry name" value="Metallo-dependent hydrolases"/>
    <property type="match status" value="1"/>
</dbReference>
<evidence type="ECO:0000256" key="1">
    <source>
        <dbReference type="ARBA" id="ARBA00023239"/>
    </source>
</evidence>
<dbReference type="EMBL" id="JBBHLI010000001">
    <property type="protein sequence ID" value="MEK9500050.1"/>
    <property type="molecule type" value="Genomic_DNA"/>
</dbReference>
<dbReference type="PANTHER" id="PTHR21240">
    <property type="entry name" value="2-AMINO-3-CARBOXYLMUCONATE-6-SEMIALDEHYDE DECARBOXYLASE"/>
    <property type="match status" value="1"/>
</dbReference>
<dbReference type="PROSITE" id="PS51257">
    <property type="entry name" value="PROKAR_LIPOPROTEIN"/>
    <property type="match status" value="1"/>
</dbReference>
<proteinExistence type="predicted"/>
<evidence type="ECO:0000259" key="4">
    <source>
        <dbReference type="Pfam" id="PF04909"/>
    </source>
</evidence>
<dbReference type="InterPro" id="IPR032466">
    <property type="entry name" value="Metal_Hydrolase"/>
</dbReference>
<feature type="domain" description="Amidohydrolase-related" evidence="4">
    <location>
        <begin position="158"/>
        <end position="396"/>
    </location>
</feature>
<feature type="chain" id="PRO_5045058856" evidence="3">
    <location>
        <begin position="21"/>
        <end position="407"/>
    </location>
</feature>
<keyword evidence="6" id="KW-1185">Reference proteome</keyword>
<keyword evidence="3" id="KW-0732">Signal</keyword>
<organism evidence="5 6">
    <name type="scientific">Gaopeijia maritima</name>
    <dbReference type="NCBI Taxonomy" id="3119007"/>
    <lineage>
        <taxon>Bacteria</taxon>
        <taxon>Pseudomonadati</taxon>
        <taxon>Gemmatimonadota</taxon>
        <taxon>Longimicrobiia</taxon>
        <taxon>Gaopeijiales</taxon>
        <taxon>Gaopeijiaceae</taxon>
        <taxon>Gaopeijia</taxon>
    </lineage>
</organism>
<keyword evidence="1" id="KW-0456">Lyase</keyword>
<name>A0ABU9E7X5_9BACT</name>